<dbReference type="GO" id="GO:0015074">
    <property type="term" value="P:DNA integration"/>
    <property type="evidence" value="ECO:0007669"/>
    <property type="project" value="InterPro"/>
</dbReference>
<evidence type="ECO:0000256" key="2">
    <source>
        <dbReference type="SAM" id="MobiDB-lite"/>
    </source>
</evidence>
<dbReference type="InterPro" id="IPR039537">
    <property type="entry name" value="Retrotran_Ty1/copia-like"/>
</dbReference>
<dbReference type="InterPro" id="IPR036397">
    <property type="entry name" value="RNaseH_sf"/>
</dbReference>
<keyword evidence="1" id="KW-0645">Protease</keyword>
<dbReference type="Gene3D" id="3.30.420.10">
    <property type="entry name" value="Ribonuclease H-like superfamily/Ribonuclease H"/>
    <property type="match status" value="1"/>
</dbReference>
<sequence>TQITTAKGGAITTTISSPVTTEEKIKKKNDVKARSMHLMTLLNEHLMTFNQDKDAKSLFAGIKTRFGGFKRLGPRNQDSRNKYQDSSRRTVHVEETPSKAMVAIYGVGFDWSYMAEDEVPINMALIAFLDSKKNGLRFPSYNVVPPPATLVYNTGRCAPLKTDLSYFGLEEFKKPEFESYGPKSYEIESKNASEDIPNKLKEYPDALLVKDRVSDNKDCLVESLVVVEKKTVVPTIAKVEVVRPKQQEKLVRKTIRNMAPRAVLMKTGLRPLNTTRPVNTAHPKAIVYSARPMLRFSKSAQSTGHPQKVQEDQRYVDSGCSRHMIGNMSYLLNFKEFNRGYVTFRGGANGGRITGKETIKTGNLDFKDVYFVKELKFNLFSVSQIVPRKNNIYSVDMKNIVPNKSLTSLVAKTTLDDSMLWHRRLGIRREFSIARTPQQNGVAKRKNRTLIKAARTMLADSKLPTTFWTEAINTACYMQNRILVVKPHKKTPYELFRGRTPALSFMRPFGCHVTILNTLDHLGMFDGKAYEGFFVRYYMNSKAFRVYNIRTRRVEENLHIKFLENKPIIAGDGPEWLFDIDMLTKSMNYVSAVIDRSPLFGSSPKISDAAGSPPSSDAGKKHDEVLNKES</sequence>
<dbReference type="Pfam" id="PF22936">
    <property type="entry name" value="Pol_BBD"/>
    <property type="match status" value="1"/>
</dbReference>
<feature type="region of interest" description="Disordered" evidence="2">
    <location>
        <begin position="601"/>
        <end position="630"/>
    </location>
</feature>
<dbReference type="Pfam" id="PF25597">
    <property type="entry name" value="SH3_retrovirus"/>
    <property type="match status" value="1"/>
</dbReference>
<evidence type="ECO:0000313" key="4">
    <source>
        <dbReference type="EMBL" id="GEZ67812.1"/>
    </source>
</evidence>
<dbReference type="EMBL" id="BKCJ010308966">
    <property type="protein sequence ID" value="GEZ67812.1"/>
    <property type="molecule type" value="Genomic_DNA"/>
</dbReference>
<name>A0A699IME9_TANCI</name>
<reference evidence="4" key="1">
    <citation type="journal article" date="2019" name="Sci. Rep.">
        <title>Draft genome of Tanacetum cinerariifolium, the natural source of mosquito coil.</title>
        <authorList>
            <person name="Yamashiro T."/>
            <person name="Shiraishi A."/>
            <person name="Satake H."/>
            <person name="Nakayama K."/>
        </authorList>
    </citation>
    <scope>NUCLEOTIDE SEQUENCE</scope>
</reference>
<dbReference type="InterPro" id="IPR057670">
    <property type="entry name" value="SH3_retrovirus"/>
</dbReference>
<feature type="non-terminal residue" evidence="4">
    <location>
        <position position="630"/>
    </location>
</feature>
<dbReference type="PANTHER" id="PTHR42648:SF32">
    <property type="entry name" value="RIBONUCLEASE H-LIKE DOMAIN, GAG-PRE-INTEGRASE DOMAIN PROTEIN-RELATED"/>
    <property type="match status" value="1"/>
</dbReference>
<feature type="domain" description="Integrase catalytic" evidence="3">
    <location>
        <begin position="392"/>
        <end position="500"/>
    </location>
</feature>
<protein>
    <submittedName>
        <fullName evidence="4">Ribonuclease H-like domain-containing protein</fullName>
    </submittedName>
</protein>
<proteinExistence type="predicted"/>
<dbReference type="SUPFAM" id="SSF53098">
    <property type="entry name" value="Ribonuclease H-like"/>
    <property type="match status" value="1"/>
</dbReference>
<comment type="caution">
    <text evidence="4">The sequence shown here is derived from an EMBL/GenBank/DDBJ whole genome shotgun (WGS) entry which is preliminary data.</text>
</comment>
<accession>A0A699IME9</accession>
<dbReference type="PANTHER" id="PTHR42648">
    <property type="entry name" value="TRANSPOSASE, PUTATIVE-RELATED"/>
    <property type="match status" value="1"/>
</dbReference>
<dbReference type="InterPro" id="IPR054722">
    <property type="entry name" value="PolX-like_BBD"/>
</dbReference>
<keyword evidence="1" id="KW-0378">Hydrolase</keyword>
<organism evidence="4">
    <name type="scientific">Tanacetum cinerariifolium</name>
    <name type="common">Dalmatian daisy</name>
    <name type="synonym">Chrysanthemum cinerariifolium</name>
    <dbReference type="NCBI Taxonomy" id="118510"/>
    <lineage>
        <taxon>Eukaryota</taxon>
        <taxon>Viridiplantae</taxon>
        <taxon>Streptophyta</taxon>
        <taxon>Embryophyta</taxon>
        <taxon>Tracheophyta</taxon>
        <taxon>Spermatophyta</taxon>
        <taxon>Magnoliopsida</taxon>
        <taxon>eudicotyledons</taxon>
        <taxon>Gunneridae</taxon>
        <taxon>Pentapetalae</taxon>
        <taxon>asterids</taxon>
        <taxon>campanulids</taxon>
        <taxon>Asterales</taxon>
        <taxon>Asteraceae</taxon>
        <taxon>Asteroideae</taxon>
        <taxon>Anthemideae</taxon>
        <taxon>Anthemidinae</taxon>
        <taxon>Tanacetum</taxon>
    </lineage>
</organism>
<feature type="compositionally biased region" description="Basic and acidic residues" evidence="2">
    <location>
        <begin position="618"/>
        <end position="630"/>
    </location>
</feature>
<feature type="compositionally biased region" description="Low complexity" evidence="2">
    <location>
        <begin position="607"/>
        <end position="617"/>
    </location>
</feature>
<dbReference type="GO" id="GO:0003676">
    <property type="term" value="F:nucleic acid binding"/>
    <property type="evidence" value="ECO:0007669"/>
    <property type="project" value="InterPro"/>
</dbReference>
<dbReference type="InterPro" id="IPR001584">
    <property type="entry name" value="Integrase_cat-core"/>
</dbReference>
<dbReference type="PROSITE" id="PS50994">
    <property type="entry name" value="INTEGRASE"/>
    <property type="match status" value="1"/>
</dbReference>
<dbReference type="AlphaFoldDB" id="A0A699IME9"/>
<evidence type="ECO:0000256" key="1">
    <source>
        <dbReference type="ARBA" id="ARBA00022670"/>
    </source>
</evidence>
<evidence type="ECO:0000259" key="3">
    <source>
        <dbReference type="PROSITE" id="PS50994"/>
    </source>
</evidence>
<gene>
    <name evidence="4" type="ORF">Tci_539785</name>
</gene>
<feature type="non-terminal residue" evidence="4">
    <location>
        <position position="1"/>
    </location>
</feature>
<dbReference type="GO" id="GO:0008233">
    <property type="term" value="F:peptidase activity"/>
    <property type="evidence" value="ECO:0007669"/>
    <property type="project" value="UniProtKB-KW"/>
</dbReference>
<dbReference type="GO" id="GO:0006508">
    <property type="term" value="P:proteolysis"/>
    <property type="evidence" value="ECO:0007669"/>
    <property type="project" value="UniProtKB-KW"/>
</dbReference>
<dbReference type="InterPro" id="IPR012337">
    <property type="entry name" value="RNaseH-like_sf"/>
</dbReference>